<dbReference type="EMBL" id="JACAPU010000015">
    <property type="protein sequence ID" value="NWB47629.1"/>
    <property type="molecule type" value="Genomic_DNA"/>
</dbReference>
<evidence type="ECO:0000256" key="3">
    <source>
        <dbReference type="ARBA" id="ARBA00023015"/>
    </source>
</evidence>
<keyword evidence="3" id="KW-0805">Transcription regulation</keyword>
<dbReference type="SUPFAM" id="SSF53383">
    <property type="entry name" value="PLP-dependent transferases"/>
    <property type="match status" value="1"/>
</dbReference>
<keyword evidence="5" id="KW-0804">Transcription</keyword>
<evidence type="ECO:0000256" key="5">
    <source>
        <dbReference type="ARBA" id="ARBA00023163"/>
    </source>
</evidence>
<dbReference type="Gene3D" id="3.40.640.10">
    <property type="entry name" value="Type I PLP-dependent aspartate aminotransferase-like (Major domain)"/>
    <property type="match status" value="1"/>
</dbReference>
<accession>A0A7Y7WE08</accession>
<comment type="similarity">
    <text evidence="1">In the C-terminal section; belongs to the class-I pyridoxal-phosphate-dependent aminotransferase family.</text>
</comment>
<evidence type="ECO:0000259" key="6">
    <source>
        <dbReference type="PROSITE" id="PS50949"/>
    </source>
</evidence>
<dbReference type="Proteomes" id="UP000582981">
    <property type="component" value="Unassembled WGS sequence"/>
</dbReference>
<evidence type="ECO:0000256" key="4">
    <source>
        <dbReference type="ARBA" id="ARBA00023125"/>
    </source>
</evidence>
<dbReference type="GO" id="GO:0003677">
    <property type="term" value="F:DNA binding"/>
    <property type="evidence" value="ECO:0007669"/>
    <property type="project" value="UniProtKB-KW"/>
</dbReference>
<dbReference type="InterPro" id="IPR036390">
    <property type="entry name" value="WH_DNA-bd_sf"/>
</dbReference>
<dbReference type="InterPro" id="IPR051446">
    <property type="entry name" value="HTH_trans_reg/aminotransferase"/>
</dbReference>
<organism evidence="7 8">
    <name type="scientific">Pseudomonas gingeri</name>
    <dbReference type="NCBI Taxonomy" id="117681"/>
    <lineage>
        <taxon>Bacteria</taxon>
        <taxon>Pseudomonadati</taxon>
        <taxon>Pseudomonadota</taxon>
        <taxon>Gammaproteobacteria</taxon>
        <taxon>Pseudomonadales</taxon>
        <taxon>Pseudomonadaceae</taxon>
        <taxon>Pseudomonas</taxon>
    </lineage>
</organism>
<name>A0A7Y7WE08_9PSED</name>
<dbReference type="InterPro" id="IPR036388">
    <property type="entry name" value="WH-like_DNA-bd_sf"/>
</dbReference>
<dbReference type="CDD" id="cd00609">
    <property type="entry name" value="AAT_like"/>
    <property type="match status" value="1"/>
</dbReference>
<dbReference type="InterPro" id="IPR004839">
    <property type="entry name" value="Aminotransferase_I/II_large"/>
</dbReference>
<protein>
    <submittedName>
        <fullName evidence="7">PLP-dependent aminotransferase family protein</fullName>
    </submittedName>
</protein>
<sequence>MMFLDPGSQAPLVSQIVTGISQAIKDQRLRPGSKLPSIRKFSQTHKVSHFTAVEAYDRLVALGYLTPVRNAGFYVRDLGGTLSNEPQPPQADDDNEFDFDAYLLLQKVFQGMDMDLRPGIGLLPESWSDRDGVQRSLRALARSEPDSFCGYGNAKGNPKLRARLAEKLADTRIAAHPEQILLTSGGSHALDLMVRYLVQRGDTVLVDEPGYHNLFLNLRLQGARLIGVPRTRDGIDLMALEALLQLHKPKVFFTNTRLQCPTGTSLSLAVAHRLLQLAEKHDFLIVENDIYADLDPSGQQALAGMDQLSRVVYIGSFSKTIAPALRVGFIAAHAELIEELVPLKLVSGLTSSQLAEELVLDVLLQGRHRKHVKQLQEQLAQAHESVARRLEGVGMELFTEPRAGLFLWARHPALEDSTTLAMQAREERILLAPGQLFMPDARVVPWLRFNVAHSEDERIYRFLERGTTTEV</sequence>
<keyword evidence="4" id="KW-0238">DNA-binding</keyword>
<proteinExistence type="inferred from homology"/>
<comment type="caution">
    <text evidence="7">The sequence shown here is derived from an EMBL/GenBank/DDBJ whole genome shotgun (WGS) entry which is preliminary data.</text>
</comment>
<evidence type="ECO:0000313" key="8">
    <source>
        <dbReference type="Proteomes" id="UP000582981"/>
    </source>
</evidence>
<dbReference type="InterPro" id="IPR015421">
    <property type="entry name" value="PyrdxlP-dep_Trfase_major"/>
</dbReference>
<dbReference type="GO" id="GO:0008483">
    <property type="term" value="F:transaminase activity"/>
    <property type="evidence" value="ECO:0007669"/>
    <property type="project" value="UniProtKB-KW"/>
</dbReference>
<dbReference type="PROSITE" id="PS50949">
    <property type="entry name" value="HTH_GNTR"/>
    <property type="match status" value="1"/>
</dbReference>
<dbReference type="GO" id="GO:0003700">
    <property type="term" value="F:DNA-binding transcription factor activity"/>
    <property type="evidence" value="ECO:0007669"/>
    <property type="project" value="InterPro"/>
</dbReference>
<evidence type="ECO:0000256" key="2">
    <source>
        <dbReference type="ARBA" id="ARBA00022898"/>
    </source>
</evidence>
<dbReference type="InterPro" id="IPR015424">
    <property type="entry name" value="PyrdxlP-dep_Trfase"/>
</dbReference>
<evidence type="ECO:0000313" key="7">
    <source>
        <dbReference type="EMBL" id="NWB47629.1"/>
    </source>
</evidence>
<dbReference type="GO" id="GO:0030170">
    <property type="term" value="F:pyridoxal phosphate binding"/>
    <property type="evidence" value="ECO:0007669"/>
    <property type="project" value="InterPro"/>
</dbReference>
<dbReference type="PANTHER" id="PTHR46577">
    <property type="entry name" value="HTH-TYPE TRANSCRIPTIONAL REGULATORY PROTEIN GABR"/>
    <property type="match status" value="1"/>
</dbReference>
<keyword evidence="7" id="KW-0032">Aminotransferase</keyword>
<keyword evidence="7" id="KW-0808">Transferase</keyword>
<dbReference type="Gene3D" id="1.10.10.10">
    <property type="entry name" value="Winged helix-like DNA-binding domain superfamily/Winged helix DNA-binding domain"/>
    <property type="match status" value="1"/>
</dbReference>
<dbReference type="AlphaFoldDB" id="A0A7Y7WE08"/>
<dbReference type="Pfam" id="PF00155">
    <property type="entry name" value="Aminotran_1_2"/>
    <property type="match status" value="1"/>
</dbReference>
<gene>
    <name evidence="7" type="ORF">HX829_14130</name>
</gene>
<dbReference type="RefSeq" id="WP_177144324.1">
    <property type="nucleotide sequence ID" value="NZ_JACAPU010000015.1"/>
</dbReference>
<keyword evidence="2" id="KW-0663">Pyridoxal phosphate</keyword>
<dbReference type="SUPFAM" id="SSF46785">
    <property type="entry name" value="Winged helix' DNA-binding domain"/>
    <property type="match status" value="1"/>
</dbReference>
<dbReference type="CDD" id="cd07377">
    <property type="entry name" value="WHTH_GntR"/>
    <property type="match status" value="1"/>
</dbReference>
<dbReference type="InterPro" id="IPR000524">
    <property type="entry name" value="Tscrpt_reg_HTH_GntR"/>
</dbReference>
<dbReference type="PANTHER" id="PTHR46577:SF2">
    <property type="entry name" value="TRANSCRIPTIONAL REGULATORY PROTEIN"/>
    <property type="match status" value="1"/>
</dbReference>
<feature type="domain" description="HTH gntR-type" evidence="6">
    <location>
        <begin position="10"/>
        <end position="78"/>
    </location>
</feature>
<reference evidence="7 8" key="1">
    <citation type="submission" date="2020-04" db="EMBL/GenBank/DDBJ databases">
        <title>Molecular characterization of pseudomonads from Agaricus bisporus reveal novel blotch 2 pathogens in Western Europe.</title>
        <authorList>
            <person name="Taparia T."/>
            <person name="Krijger M."/>
            <person name="Haynes E."/>
            <person name="Elpinstone J.G."/>
            <person name="Noble R."/>
            <person name="Van Der Wolf J."/>
        </authorList>
    </citation>
    <scope>NUCLEOTIDE SEQUENCE [LARGE SCALE GENOMIC DNA]</scope>
    <source>
        <strain evidence="7 8">F1001</strain>
    </source>
</reference>
<dbReference type="SMART" id="SM00345">
    <property type="entry name" value="HTH_GNTR"/>
    <property type="match status" value="1"/>
</dbReference>
<dbReference type="Pfam" id="PF00392">
    <property type="entry name" value="GntR"/>
    <property type="match status" value="1"/>
</dbReference>
<evidence type="ECO:0000256" key="1">
    <source>
        <dbReference type="ARBA" id="ARBA00005384"/>
    </source>
</evidence>